<evidence type="ECO:0000256" key="2">
    <source>
        <dbReference type="ARBA" id="ARBA00009055"/>
    </source>
</evidence>
<dbReference type="Pfam" id="PF03865">
    <property type="entry name" value="ShlB"/>
    <property type="match status" value="1"/>
</dbReference>
<feature type="domain" description="POTRA" evidence="11">
    <location>
        <begin position="91"/>
        <end position="166"/>
    </location>
</feature>
<keyword evidence="4" id="KW-1134">Transmembrane beta strand</keyword>
<sequence>MQYNFKLGVSSWLLLAPSAVLVAFASPSYAQLNDINQVETLAQAPNPQGDANRERFVQPPLNPQPLPSEPEQELEPIPAPETTPAQTSEQIEVKKVEVKGSTIFSVEKLSSITQGVEGSTVSLEQLQKLADDITQLYLNQGYLTSRAVLPQQTITDGIVQIRVIEGSLENVEIQGTRRLQPNFVRSRIIKGAGTPLSAAKLEDELRILKSNPLFKNVEASLRPGTGEGQSILRVRVTEAKQFDAQVSFDNYSPASIGSERLGVSAVYRNPTGAGDEISGAYYRSLTGGSSIYDFNYSLPMNAMDGTLQMRGVINNNEITQAPFDQFDIRGESELYEISFRQPLMRSIREEFALSVGFSVQNGEFSTALSPSATDNRTRVIKLGQDYVKRDEKGAWGVRSQFSLGTGLLNATKTSDSSPDGQFVSWLVQGQRVQKLNNDNFLIAQVDLQLTPNPLLSSQQFVIGGGQSVRGFRQNVRSGDNGLRLSVEDRITVKKDASGNAVLQVAPFVDAGLIWNANENPNTQPNQTFLAGAGVGVLWKPLPRMNVRLDYGLPLINLDDRGDNIQDDGLYFSLGYRI</sequence>
<dbReference type="InterPro" id="IPR051544">
    <property type="entry name" value="TPS_OM_transporter"/>
</dbReference>
<keyword evidence="8" id="KW-0998">Cell outer membrane</keyword>
<comment type="caution">
    <text evidence="12">The sequence shown here is derived from an EMBL/GenBank/DDBJ whole genome shotgun (WGS) entry which is preliminary data.</text>
</comment>
<organism evidence="12 13">
    <name type="scientific">Plectonema cf. radiosum LEGE 06105</name>
    <dbReference type="NCBI Taxonomy" id="945769"/>
    <lineage>
        <taxon>Bacteria</taxon>
        <taxon>Bacillati</taxon>
        <taxon>Cyanobacteriota</taxon>
        <taxon>Cyanophyceae</taxon>
        <taxon>Oscillatoriophycideae</taxon>
        <taxon>Oscillatoriales</taxon>
        <taxon>Microcoleaceae</taxon>
        <taxon>Plectonema</taxon>
    </lineage>
</organism>
<feature type="signal peptide" evidence="10">
    <location>
        <begin position="1"/>
        <end position="30"/>
    </location>
</feature>
<dbReference type="AlphaFoldDB" id="A0A8J7K2J6"/>
<evidence type="ECO:0000313" key="13">
    <source>
        <dbReference type="Proteomes" id="UP000620559"/>
    </source>
</evidence>
<dbReference type="Pfam" id="PF08479">
    <property type="entry name" value="POTRA_2"/>
    <property type="match status" value="1"/>
</dbReference>
<keyword evidence="13" id="KW-1185">Reference proteome</keyword>
<keyword evidence="7" id="KW-0472">Membrane</keyword>
<keyword evidence="5" id="KW-0812">Transmembrane</keyword>
<dbReference type="RefSeq" id="WP_193921907.1">
    <property type="nucleotide sequence ID" value="NZ_JADEWL010000055.1"/>
</dbReference>
<name>A0A8J7K2J6_9CYAN</name>
<evidence type="ECO:0000256" key="3">
    <source>
        <dbReference type="ARBA" id="ARBA00022448"/>
    </source>
</evidence>
<dbReference type="GO" id="GO:0098046">
    <property type="term" value="C:type V protein secretion system complex"/>
    <property type="evidence" value="ECO:0007669"/>
    <property type="project" value="TreeGrafter"/>
</dbReference>
<comment type="subcellular location">
    <subcellularLocation>
        <location evidence="1">Cell outer membrane</location>
    </subcellularLocation>
</comment>
<evidence type="ECO:0000256" key="5">
    <source>
        <dbReference type="ARBA" id="ARBA00022692"/>
    </source>
</evidence>
<dbReference type="EMBL" id="JADEWL010000055">
    <property type="protein sequence ID" value="MBE9214282.1"/>
    <property type="molecule type" value="Genomic_DNA"/>
</dbReference>
<evidence type="ECO:0000313" key="12">
    <source>
        <dbReference type="EMBL" id="MBE9214282.1"/>
    </source>
</evidence>
<dbReference type="Gene3D" id="2.40.160.50">
    <property type="entry name" value="membrane protein fhac: a member of the omp85/tpsb transporter family"/>
    <property type="match status" value="1"/>
</dbReference>
<evidence type="ECO:0000256" key="4">
    <source>
        <dbReference type="ARBA" id="ARBA00022452"/>
    </source>
</evidence>
<comment type="similarity">
    <text evidence="2">Belongs to the TPS (TC 1.B.20) family.</text>
</comment>
<evidence type="ECO:0000259" key="11">
    <source>
        <dbReference type="PROSITE" id="PS51779"/>
    </source>
</evidence>
<dbReference type="GO" id="GO:0046819">
    <property type="term" value="P:protein secretion by the type V secretion system"/>
    <property type="evidence" value="ECO:0007669"/>
    <property type="project" value="TreeGrafter"/>
</dbReference>
<evidence type="ECO:0000256" key="8">
    <source>
        <dbReference type="ARBA" id="ARBA00023237"/>
    </source>
</evidence>
<evidence type="ECO:0000256" key="1">
    <source>
        <dbReference type="ARBA" id="ARBA00004442"/>
    </source>
</evidence>
<proteinExistence type="inferred from homology"/>
<dbReference type="PANTHER" id="PTHR34597:SF3">
    <property type="entry name" value="OUTER MEMBRANE TRANSPORTER CDIB"/>
    <property type="match status" value="1"/>
</dbReference>
<evidence type="ECO:0000256" key="9">
    <source>
        <dbReference type="SAM" id="MobiDB-lite"/>
    </source>
</evidence>
<evidence type="ECO:0000256" key="6">
    <source>
        <dbReference type="ARBA" id="ARBA00022927"/>
    </source>
</evidence>
<feature type="region of interest" description="Disordered" evidence="9">
    <location>
        <begin position="44"/>
        <end position="88"/>
    </location>
</feature>
<dbReference type="PROSITE" id="PS51779">
    <property type="entry name" value="POTRA"/>
    <property type="match status" value="1"/>
</dbReference>
<evidence type="ECO:0000256" key="10">
    <source>
        <dbReference type="SAM" id="SignalP"/>
    </source>
</evidence>
<dbReference type="GO" id="GO:0009279">
    <property type="term" value="C:cell outer membrane"/>
    <property type="evidence" value="ECO:0007669"/>
    <property type="project" value="UniProtKB-SubCell"/>
</dbReference>
<dbReference type="InterPro" id="IPR013686">
    <property type="entry name" value="Polypept-transport_assoc_ShlB"/>
</dbReference>
<dbReference type="Gene3D" id="3.10.20.310">
    <property type="entry name" value="membrane protein fhac"/>
    <property type="match status" value="1"/>
</dbReference>
<keyword evidence="3" id="KW-0813">Transport</keyword>
<gene>
    <name evidence="12" type="ORF">IQ247_16675</name>
</gene>
<feature type="chain" id="PRO_5035241437" evidence="10">
    <location>
        <begin position="31"/>
        <end position="577"/>
    </location>
</feature>
<keyword evidence="6" id="KW-0653">Protein transport</keyword>
<dbReference type="Proteomes" id="UP000620559">
    <property type="component" value="Unassembled WGS sequence"/>
</dbReference>
<protein>
    <submittedName>
        <fullName evidence="12">ShlB/FhaC/HecB family hemolysin secretion/activation protein</fullName>
    </submittedName>
</protein>
<dbReference type="PANTHER" id="PTHR34597">
    <property type="entry name" value="SLR1661 PROTEIN"/>
    <property type="match status" value="1"/>
</dbReference>
<accession>A0A8J7K2J6</accession>
<dbReference type="InterPro" id="IPR005565">
    <property type="entry name" value="Hemolysn_activator_HlyB_C"/>
</dbReference>
<keyword evidence="10" id="KW-0732">Signal</keyword>
<dbReference type="InterPro" id="IPR034746">
    <property type="entry name" value="POTRA"/>
</dbReference>
<reference evidence="12" key="1">
    <citation type="submission" date="2020-10" db="EMBL/GenBank/DDBJ databases">
        <authorList>
            <person name="Castelo-Branco R."/>
            <person name="Eusebio N."/>
            <person name="Adriana R."/>
            <person name="Vieira A."/>
            <person name="Brugerolle De Fraissinette N."/>
            <person name="Rezende De Castro R."/>
            <person name="Schneider M.P."/>
            <person name="Vasconcelos V."/>
            <person name="Leao P.N."/>
        </authorList>
    </citation>
    <scope>NUCLEOTIDE SEQUENCE</scope>
    <source>
        <strain evidence="12">LEGE 06105</strain>
    </source>
</reference>
<evidence type="ECO:0000256" key="7">
    <source>
        <dbReference type="ARBA" id="ARBA00023136"/>
    </source>
</evidence>
<dbReference type="GO" id="GO:0008320">
    <property type="term" value="F:protein transmembrane transporter activity"/>
    <property type="evidence" value="ECO:0007669"/>
    <property type="project" value="TreeGrafter"/>
</dbReference>